<name>A0A076PLZ6_COMTE</name>
<dbReference type="GO" id="GO:0005829">
    <property type="term" value="C:cytosol"/>
    <property type="evidence" value="ECO:0007669"/>
    <property type="project" value="TreeGrafter"/>
</dbReference>
<evidence type="ECO:0000259" key="5">
    <source>
        <dbReference type="SMART" id="SM00945"/>
    </source>
</evidence>
<dbReference type="AlphaFoldDB" id="A0A076PLZ6"/>
<protein>
    <submittedName>
        <fullName evidence="6">Fertility inhibition FinO</fullName>
    </submittedName>
</protein>
<feature type="compositionally biased region" description="Low complexity" evidence="4">
    <location>
        <begin position="59"/>
        <end position="71"/>
    </location>
</feature>
<dbReference type="InterPro" id="IPR036442">
    <property type="entry name" value="ProQ/FinO_sf"/>
</dbReference>
<evidence type="ECO:0000256" key="2">
    <source>
        <dbReference type="ARBA" id="ARBA00022884"/>
    </source>
</evidence>
<organism evidence="6 7">
    <name type="scientific">Comamonas testosteroni TK102</name>
    <dbReference type="NCBI Taxonomy" id="1392005"/>
    <lineage>
        <taxon>Bacteria</taxon>
        <taxon>Pseudomonadati</taxon>
        <taxon>Pseudomonadota</taxon>
        <taxon>Betaproteobacteria</taxon>
        <taxon>Burkholderiales</taxon>
        <taxon>Comamonadaceae</taxon>
        <taxon>Comamonas</taxon>
    </lineage>
</organism>
<reference evidence="6 7" key="1">
    <citation type="journal article" date="2014" name="Genome Announc.">
        <title>Complete Genome Sequence of Polychlorinated Biphenyl Degrader Comamonas testosteroni TK102 (NBRC 109938).</title>
        <authorList>
            <person name="Fukuda K."/>
            <person name="Hosoyama A."/>
            <person name="Tsuchikane K."/>
            <person name="Ohji S."/>
            <person name="Yamazoe A."/>
            <person name="Fujita N."/>
            <person name="Shintani M."/>
            <person name="Kimbara K."/>
        </authorList>
    </citation>
    <scope>NUCLEOTIDE SEQUENCE [LARGE SCALE GENOMIC DNA]</scope>
    <source>
        <strain evidence="6">TK102</strain>
    </source>
</reference>
<evidence type="ECO:0000256" key="3">
    <source>
        <dbReference type="ARBA" id="ARBA00023186"/>
    </source>
</evidence>
<dbReference type="SMART" id="SM00945">
    <property type="entry name" value="ProQ"/>
    <property type="match status" value="1"/>
</dbReference>
<dbReference type="InterPro" id="IPR016103">
    <property type="entry name" value="ProQ/FinO"/>
</dbReference>
<evidence type="ECO:0000313" key="7">
    <source>
        <dbReference type="Proteomes" id="UP000028782"/>
    </source>
</evidence>
<dbReference type="SUPFAM" id="SSF48657">
    <property type="entry name" value="FinO-like"/>
    <property type="match status" value="1"/>
</dbReference>
<feature type="domain" description="ProQ/FinO" evidence="5">
    <location>
        <begin position="68"/>
        <end position="177"/>
    </location>
</feature>
<dbReference type="GO" id="GO:0034057">
    <property type="term" value="F:RNA strand-exchange activity"/>
    <property type="evidence" value="ECO:0007669"/>
    <property type="project" value="InterPro"/>
</dbReference>
<keyword evidence="1" id="KW-0963">Cytoplasm</keyword>
<keyword evidence="2" id="KW-0694">RNA-binding</keyword>
<feature type="region of interest" description="Disordered" evidence="4">
    <location>
        <begin position="24"/>
        <end position="71"/>
    </location>
</feature>
<evidence type="ECO:0000313" key="6">
    <source>
        <dbReference type="EMBL" id="AIJ44392.1"/>
    </source>
</evidence>
<keyword evidence="3" id="KW-0143">Chaperone</keyword>
<dbReference type="EMBL" id="CP006704">
    <property type="protein sequence ID" value="AIJ44392.1"/>
    <property type="molecule type" value="Genomic_DNA"/>
</dbReference>
<dbReference type="Pfam" id="PF04352">
    <property type="entry name" value="ProQ"/>
    <property type="match status" value="1"/>
</dbReference>
<evidence type="ECO:0000256" key="4">
    <source>
        <dbReference type="SAM" id="MobiDB-lite"/>
    </source>
</evidence>
<dbReference type="Proteomes" id="UP000028782">
    <property type="component" value="Chromosome"/>
</dbReference>
<dbReference type="GO" id="GO:0033592">
    <property type="term" value="F:RNA strand annealing activity"/>
    <property type="evidence" value="ECO:0007669"/>
    <property type="project" value="InterPro"/>
</dbReference>
<proteinExistence type="predicted"/>
<dbReference type="PANTHER" id="PTHR38106">
    <property type="entry name" value="RNA CHAPERONE PROQ"/>
    <property type="match status" value="1"/>
</dbReference>
<dbReference type="InterPro" id="IPR023529">
    <property type="entry name" value="ProQ"/>
</dbReference>
<dbReference type="HOGENOM" id="CLU_084154_0_0_4"/>
<dbReference type="KEGG" id="ctes:O987_00970"/>
<dbReference type="PANTHER" id="PTHR38106:SF1">
    <property type="entry name" value="RNA CHAPERONE PROQ"/>
    <property type="match status" value="1"/>
</dbReference>
<gene>
    <name evidence="6" type="ORF">O987_00970</name>
</gene>
<sequence length="268" mass="30243">MQCWHDWGFCFPRPTGFAMTEIVSESQEQKATQAASQHSVQDSQPGSRSRRGGRGRQNPAPAAKATPQAARPQHPLLEQLAQWHPALFGEQLLPFKRGIFEDLLAAHPELDKDALKSALQQHTRSGRYLAAMASGQQRHDLSGQPVEATLPEHVHHALIEVFRRRQQRTQEDLTPKLRNRIVVAYEASGLTREEYAERVQGRDEKTNALVADALAEADARAAKDEALLRSFELSGQTSEQEFAEMYGMNPRQVAQQLERARRRQQNIQ</sequence>
<accession>A0A076PLZ6</accession>
<feature type="compositionally biased region" description="Polar residues" evidence="4">
    <location>
        <begin position="24"/>
        <end position="45"/>
    </location>
</feature>
<evidence type="ECO:0000256" key="1">
    <source>
        <dbReference type="ARBA" id="ARBA00022490"/>
    </source>
</evidence>
<dbReference type="GO" id="GO:0010608">
    <property type="term" value="P:post-transcriptional regulation of gene expression"/>
    <property type="evidence" value="ECO:0007669"/>
    <property type="project" value="InterPro"/>
</dbReference>
<dbReference type="Gene3D" id="1.10.1710.10">
    <property type="entry name" value="ProQ/FinO domain"/>
    <property type="match status" value="1"/>
</dbReference>